<evidence type="ECO:0000256" key="4">
    <source>
        <dbReference type="ARBA" id="ARBA00022801"/>
    </source>
</evidence>
<dbReference type="InterPro" id="IPR050925">
    <property type="entry name" value="Rhomboid_protease_S54"/>
</dbReference>
<comment type="caution">
    <text evidence="10">The sequence shown here is derived from an EMBL/GenBank/DDBJ whole genome shotgun (WGS) entry which is preliminary data.</text>
</comment>
<evidence type="ECO:0000259" key="9">
    <source>
        <dbReference type="Pfam" id="PF16733"/>
    </source>
</evidence>
<dbReference type="Proteomes" id="UP000294575">
    <property type="component" value="Unassembled WGS sequence"/>
</dbReference>
<gene>
    <name evidence="10" type="ORF">DFQ45_10144</name>
</gene>
<dbReference type="InterPro" id="IPR031976">
    <property type="entry name" value="NRho"/>
</dbReference>
<dbReference type="SUPFAM" id="SSF144091">
    <property type="entry name" value="Rhomboid-like"/>
    <property type="match status" value="1"/>
</dbReference>
<feature type="domain" description="Rhomboid protease N-terminal" evidence="9">
    <location>
        <begin position="1"/>
        <end position="60"/>
    </location>
</feature>
<dbReference type="RefSeq" id="WP_101496528.1">
    <property type="nucleotide sequence ID" value="NZ_LNJZ01000006.1"/>
</dbReference>
<dbReference type="PANTHER" id="PTHR43731:SF14">
    <property type="entry name" value="PRESENILIN-ASSOCIATED RHOMBOID-LIKE PROTEIN, MITOCHONDRIAL"/>
    <property type="match status" value="1"/>
</dbReference>
<evidence type="ECO:0000256" key="1">
    <source>
        <dbReference type="ARBA" id="ARBA00004141"/>
    </source>
</evidence>
<comment type="similarity">
    <text evidence="2">Belongs to the peptidase S54 family.</text>
</comment>
<keyword evidence="3 7" id="KW-0812">Transmembrane</keyword>
<accession>A0A4R6U5X2</accession>
<dbReference type="Pfam" id="PF16733">
    <property type="entry name" value="NRho"/>
    <property type="match status" value="1"/>
</dbReference>
<proteinExistence type="inferred from homology"/>
<evidence type="ECO:0000256" key="6">
    <source>
        <dbReference type="ARBA" id="ARBA00023136"/>
    </source>
</evidence>
<dbReference type="Gene3D" id="1.20.1540.10">
    <property type="entry name" value="Rhomboid-like"/>
    <property type="match status" value="1"/>
</dbReference>
<dbReference type="AlphaFoldDB" id="A0A4R6U5X2"/>
<dbReference type="GO" id="GO:0016020">
    <property type="term" value="C:membrane"/>
    <property type="evidence" value="ECO:0007669"/>
    <property type="project" value="UniProtKB-SubCell"/>
</dbReference>
<organism evidence="10 11">
    <name type="scientific">Thiopseudomonas denitrificans</name>
    <dbReference type="NCBI Taxonomy" id="1501432"/>
    <lineage>
        <taxon>Bacteria</taxon>
        <taxon>Pseudomonadati</taxon>
        <taxon>Pseudomonadota</taxon>
        <taxon>Gammaproteobacteria</taxon>
        <taxon>Pseudomonadales</taxon>
        <taxon>Pseudomonadaceae</taxon>
        <taxon>Thiopseudomonas</taxon>
    </lineage>
</organism>
<protein>
    <submittedName>
        <fullName evidence="10">GlpG protein</fullName>
    </submittedName>
</protein>
<dbReference type="Gene3D" id="3.30.70.2080">
    <property type="match status" value="1"/>
</dbReference>
<keyword evidence="11" id="KW-1185">Reference proteome</keyword>
<dbReference type="InterPro" id="IPR022764">
    <property type="entry name" value="Peptidase_S54_rhomboid_dom"/>
</dbReference>
<dbReference type="InterPro" id="IPR038244">
    <property type="entry name" value="NRho_sf"/>
</dbReference>
<feature type="transmembrane region" description="Helical" evidence="7">
    <location>
        <begin position="90"/>
        <end position="109"/>
    </location>
</feature>
<dbReference type="GO" id="GO:0004252">
    <property type="term" value="F:serine-type endopeptidase activity"/>
    <property type="evidence" value="ECO:0007669"/>
    <property type="project" value="InterPro"/>
</dbReference>
<comment type="subcellular location">
    <subcellularLocation>
        <location evidence="1">Membrane</location>
        <topology evidence="1">Multi-pass membrane protein</topology>
    </subcellularLocation>
</comment>
<feature type="domain" description="Peptidase S54 rhomboid" evidence="8">
    <location>
        <begin position="143"/>
        <end position="282"/>
    </location>
</feature>
<keyword evidence="6 7" id="KW-0472">Membrane</keyword>
<dbReference type="InterPro" id="IPR035952">
    <property type="entry name" value="Rhomboid-like_sf"/>
</dbReference>
<feature type="transmembrane region" description="Helical" evidence="7">
    <location>
        <begin position="267"/>
        <end position="287"/>
    </location>
</feature>
<evidence type="ECO:0000313" key="10">
    <source>
        <dbReference type="EMBL" id="TDQ39915.1"/>
    </source>
</evidence>
<evidence type="ECO:0000256" key="2">
    <source>
        <dbReference type="ARBA" id="ARBA00009045"/>
    </source>
</evidence>
<evidence type="ECO:0000259" key="8">
    <source>
        <dbReference type="Pfam" id="PF01694"/>
    </source>
</evidence>
<feature type="transmembrane region" description="Helical" evidence="7">
    <location>
        <begin position="207"/>
        <end position="228"/>
    </location>
</feature>
<keyword evidence="5 7" id="KW-1133">Transmembrane helix</keyword>
<evidence type="ECO:0000256" key="5">
    <source>
        <dbReference type="ARBA" id="ARBA00022989"/>
    </source>
</evidence>
<keyword evidence="4" id="KW-0378">Hydrolase</keyword>
<feature type="transmembrane region" description="Helical" evidence="7">
    <location>
        <begin position="240"/>
        <end position="261"/>
    </location>
</feature>
<evidence type="ECO:0000313" key="11">
    <source>
        <dbReference type="Proteomes" id="UP000294575"/>
    </source>
</evidence>
<evidence type="ECO:0000256" key="7">
    <source>
        <dbReference type="SAM" id="Phobius"/>
    </source>
</evidence>
<sequence length="291" mass="31856">MSWQLALQAPLEQDLSGFRHLLQARHIGHRISEAAGQQQLWVADTVTAEHVRQLYEAWLQMPADNLEFAAAPADAAAGRGMSWKQQLRRYPLTALVLLLTLLVAVWTGVGDVVENVAKLTFNAVLIEGDRAWFVPLDQTLASGQWWRLVTPVLIHFGWLHLAMNCMWFWELGRRIEQHQGSLFLLGLTLLAGVISNVSQFFFSGPAFFGGLSGVLYALLGFCWIYQRLCPVAAYALPRGVVGMMLVWLVVCLLGIVSALGFGQIANAAHVSGLLVGCAAGLLAGLLARARA</sequence>
<evidence type="ECO:0000256" key="3">
    <source>
        <dbReference type="ARBA" id="ARBA00022692"/>
    </source>
</evidence>
<feature type="transmembrane region" description="Helical" evidence="7">
    <location>
        <begin position="145"/>
        <end position="169"/>
    </location>
</feature>
<reference evidence="10 11" key="1">
    <citation type="submission" date="2019-03" db="EMBL/GenBank/DDBJ databases">
        <title>Genomic Encyclopedia of Type Strains, Phase IV (KMG-IV): sequencing the most valuable type-strain genomes for metagenomic binning, comparative biology and taxonomic classification.</title>
        <authorList>
            <person name="Goeker M."/>
        </authorList>
    </citation>
    <scope>NUCLEOTIDE SEQUENCE [LARGE SCALE GENOMIC DNA]</scope>
    <source>
        <strain evidence="10 11">DSM 28679</strain>
    </source>
</reference>
<feature type="transmembrane region" description="Helical" evidence="7">
    <location>
        <begin position="181"/>
        <end position="201"/>
    </location>
</feature>
<dbReference type="Pfam" id="PF01694">
    <property type="entry name" value="Rhomboid"/>
    <property type="match status" value="1"/>
</dbReference>
<dbReference type="PANTHER" id="PTHR43731">
    <property type="entry name" value="RHOMBOID PROTEASE"/>
    <property type="match status" value="1"/>
</dbReference>
<dbReference type="OrthoDB" id="9778341at2"/>
<dbReference type="EMBL" id="SNYK01000001">
    <property type="protein sequence ID" value="TDQ39915.1"/>
    <property type="molecule type" value="Genomic_DNA"/>
</dbReference>
<name>A0A4R6U5X2_9GAMM</name>